<dbReference type="AlphaFoldDB" id="A0A443NBU7"/>
<reference evidence="2 3" key="1">
    <citation type="journal article" date="2019" name="Nat. Plants">
        <title>Stout camphor tree genome fills gaps in understanding of flowering plant genome evolution.</title>
        <authorList>
            <person name="Chaw S.M."/>
            <person name="Liu Y.C."/>
            <person name="Wu Y.W."/>
            <person name="Wang H.Y."/>
            <person name="Lin C.I."/>
            <person name="Wu C.S."/>
            <person name="Ke H.M."/>
            <person name="Chang L.Y."/>
            <person name="Hsu C.Y."/>
            <person name="Yang H.T."/>
            <person name="Sudianto E."/>
            <person name="Hsu M.H."/>
            <person name="Wu K.P."/>
            <person name="Wang L.N."/>
            <person name="Leebens-Mack J.H."/>
            <person name="Tsai I.J."/>
        </authorList>
    </citation>
    <scope>NUCLEOTIDE SEQUENCE [LARGE SCALE GENOMIC DNA]</scope>
    <source>
        <strain evidence="3">cv. Chaw 1501</strain>
        <tissue evidence="2">Young leaves</tissue>
    </source>
</reference>
<evidence type="ECO:0000313" key="3">
    <source>
        <dbReference type="Proteomes" id="UP000283530"/>
    </source>
</evidence>
<organism evidence="2 3">
    <name type="scientific">Cinnamomum micranthum f. kanehirae</name>
    <dbReference type="NCBI Taxonomy" id="337451"/>
    <lineage>
        <taxon>Eukaryota</taxon>
        <taxon>Viridiplantae</taxon>
        <taxon>Streptophyta</taxon>
        <taxon>Embryophyta</taxon>
        <taxon>Tracheophyta</taxon>
        <taxon>Spermatophyta</taxon>
        <taxon>Magnoliopsida</taxon>
        <taxon>Magnoliidae</taxon>
        <taxon>Laurales</taxon>
        <taxon>Lauraceae</taxon>
        <taxon>Cinnamomum</taxon>
    </lineage>
</organism>
<dbReference type="Proteomes" id="UP000283530">
    <property type="component" value="Unassembled WGS sequence"/>
</dbReference>
<proteinExistence type="predicted"/>
<feature type="region of interest" description="Disordered" evidence="1">
    <location>
        <begin position="1"/>
        <end position="36"/>
    </location>
</feature>
<protein>
    <submittedName>
        <fullName evidence="2">UPF0481-like protein</fullName>
    </submittedName>
</protein>
<feature type="compositionally biased region" description="Polar residues" evidence="1">
    <location>
        <begin position="12"/>
        <end position="31"/>
    </location>
</feature>
<comment type="caution">
    <text evidence="2">The sequence shown here is derived from an EMBL/GenBank/DDBJ whole genome shotgun (WGS) entry which is preliminary data.</text>
</comment>
<dbReference type="EMBL" id="QPKB01000002">
    <property type="protein sequence ID" value="RWR75983.1"/>
    <property type="molecule type" value="Genomic_DNA"/>
</dbReference>
<evidence type="ECO:0000313" key="2">
    <source>
        <dbReference type="EMBL" id="RWR75983.1"/>
    </source>
</evidence>
<dbReference type="STRING" id="337451.A0A443NBU7"/>
<sequence length="281" mass="32657">MADANEFPTPKQGDNGTKIVETSNAGEASTSRGKEVDVVIEIKDDDESYDGPRYNDWARSINEKCDGLERSNERRIPKIPIVPQQHRQGDNEAYEPKVISIGPCHRGNPRLQRMENQKLACMRQLVYRCSLVHFLHEIEAMESRARSCYSENINLQSKEFVEMMLMDGCFIGFYLLKPRQLNSRIRMHLETLGFEYIPGVLNCPSWVHDEIRNDLIFLENQLPFFVVEHMYSLVKSEDDPLLMDLAHFFWCQVSPINSKDLRSVKRTVHPLLVLHLVHLYH</sequence>
<dbReference type="PANTHER" id="PTHR31170">
    <property type="entry name" value="BNAC04G53230D PROTEIN"/>
    <property type="match status" value="1"/>
</dbReference>
<gene>
    <name evidence="2" type="ORF">CKAN_00439100</name>
</gene>
<accession>A0A443NBU7</accession>
<dbReference type="Pfam" id="PF03140">
    <property type="entry name" value="DUF247"/>
    <property type="match status" value="1"/>
</dbReference>
<name>A0A443NBU7_9MAGN</name>
<dbReference type="InterPro" id="IPR004158">
    <property type="entry name" value="DUF247_pln"/>
</dbReference>
<evidence type="ECO:0000256" key="1">
    <source>
        <dbReference type="SAM" id="MobiDB-lite"/>
    </source>
</evidence>
<dbReference type="PANTHER" id="PTHR31170:SF25">
    <property type="entry name" value="BNAA09G04570D PROTEIN"/>
    <property type="match status" value="1"/>
</dbReference>
<dbReference type="OrthoDB" id="1896044at2759"/>
<keyword evidence="3" id="KW-1185">Reference proteome</keyword>